<protein>
    <submittedName>
        <fullName evidence="1">3-beta-glucanosyltransferase gel4</fullName>
    </submittedName>
</protein>
<dbReference type="EMBL" id="BKCP01004494">
    <property type="protein sequence ID" value="GER31517.1"/>
    <property type="molecule type" value="Genomic_DNA"/>
</dbReference>
<reference evidence="2" key="1">
    <citation type="journal article" date="2019" name="Curr. Biol.">
        <title>Genome Sequence of Striga asiatica Provides Insight into the Evolution of Plant Parasitism.</title>
        <authorList>
            <person name="Yoshida S."/>
            <person name="Kim S."/>
            <person name="Wafula E.K."/>
            <person name="Tanskanen J."/>
            <person name="Kim Y.M."/>
            <person name="Honaas L."/>
            <person name="Yang Z."/>
            <person name="Spallek T."/>
            <person name="Conn C.E."/>
            <person name="Ichihashi Y."/>
            <person name="Cheong K."/>
            <person name="Cui S."/>
            <person name="Der J.P."/>
            <person name="Gundlach H."/>
            <person name="Jiao Y."/>
            <person name="Hori C."/>
            <person name="Ishida J.K."/>
            <person name="Kasahara H."/>
            <person name="Kiba T."/>
            <person name="Kim M.S."/>
            <person name="Koo N."/>
            <person name="Laohavisit A."/>
            <person name="Lee Y.H."/>
            <person name="Lumba S."/>
            <person name="McCourt P."/>
            <person name="Mortimer J.C."/>
            <person name="Mutuku J.M."/>
            <person name="Nomura T."/>
            <person name="Sasaki-Sekimoto Y."/>
            <person name="Seto Y."/>
            <person name="Wang Y."/>
            <person name="Wakatake T."/>
            <person name="Sakakibara H."/>
            <person name="Demura T."/>
            <person name="Yamaguchi S."/>
            <person name="Yoneyama K."/>
            <person name="Manabe R.I."/>
            <person name="Nelson D.C."/>
            <person name="Schulman A.H."/>
            <person name="Timko M.P."/>
            <person name="dePamphilis C.W."/>
            <person name="Choi D."/>
            <person name="Shirasu K."/>
        </authorList>
    </citation>
    <scope>NUCLEOTIDE SEQUENCE [LARGE SCALE GENOMIC DNA]</scope>
    <source>
        <strain evidence="2">cv. UVA1</strain>
    </source>
</reference>
<keyword evidence="2" id="KW-1185">Reference proteome</keyword>
<proteinExistence type="predicted"/>
<evidence type="ECO:0000313" key="2">
    <source>
        <dbReference type="Proteomes" id="UP000325081"/>
    </source>
</evidence>
<gene>
    <name evidence="1" type="ORF">STAS_07521</name>
</gene>
<dbReference type="GO" id="GO:0016740">
    <property type="term" value="F:transferase activity"/>
    <property type="evidence" value="ECO:0007669"/>
    <property type="project" value="UniProtKB-KW"/>
</dbReference>
<name>A0A5A7PGX5_STRAF</name>
<keyword evidence="1" id="KW-0808">Transferase</keyword>
<organism evidence="1 2">
    <name type="scientific">Striga asiatica</name>
    <name type="common">Asiatic witchweed</name>
    <name type="synonym">Buchnera asiatica</name>
    <dbReference type="NCBI Taxonomy" id="4170"/>
    <lineage>
        <taxon>Eukaryota</taxon>
        <taxon>Viridiplantae</taxon>
        <taxon>Streptophyta</taxon>
        <taxon>Embryophyta</taxon>
        <taxon>Tracheophyta</taxon>
        <taxon>Spermatophyta</taxon>
        <taxon>Magnoliopsida</taxon>
        <taxon>eudicotyledons</taxon>
        <taxon>Gunneridae</taxon>
        <taxon>Pentapetalae</taxon>
        <taxon>asterids</taxon>
        <taxon>lamiids</taxon>
        <taxon>Lamiales</taxon>
        <taxon>Orobanchaceae</taxon>
        <taxon>Buchnereae</taxon>
        <taxon>Striga</taxon>
    </lineage>
</organism>
<accession>A0A5A7PGX5</accession>
<comment type="caution">
    <text evidence="1">The sequence shown here is derived from an EMBL/GenBank/DDBJ whole genome shotgun (WGS) entry which is preliminary data.</text>
</comment>
<evidence type="ECO:0000313" key="1">
    <source>
        <dbReference type="EMBL" id="GER31517.1"/>
    </source>
</evidence>
<sequence>MLSKRITYMEPSQNETQSYKSIQNSKRTVNVSSGNRLVTMTAVAVSPTNGTSKRTSRSLSNCLYSTLCDPTLICNVLRQQLIGKFLNPITGKGTWLLACMPSQGSCTKYRTHHVEHLHTH</sequence>
<dbReference type="AlphaFoldDB" id="A0A5A7PGX5"/>
<dbReference type="Proteomes" id="UP000325081">
    <property type="component" value="Unassembled WGS sequence"/>
</dbReference>